<dbReference type="PANTHER" id="PTHR34826">
    <property type="entry name" value="UPF0590 PROTEIN C409.17C"/>
    <property type="match status" value="1"/>
</dbReference>
<dbReference type="EMBL" id="BEYU01000049">
    <property type="protein sequence ID" value="GBG28823.1"/>
    <property type="molecule type" value="Genomic_DNA"/>
</dbReference>
<dbReference type="PANTHER" id="PTHR34826:SF2">
    <property type="entry name" value="UPF0590 PROTEIN C409.17C"/>
    <property type="match status" value="1"/>
</dbReference>
<keyword evidence="4" id="KW-1185">Reference proteome</keyword>
<sequence>MKLAARRGAHDAEVQDEKDQLELDKEDVTGEETQEEPEGYFSWLTNVTSAWDDEMPMVEVADTYDEALTVVKTPKGTAHFSCPRTLPHPDYWPDKPLLLRESMIHHGWDAETNVGKPLPTNGVSFPFETDLFAGSAMFRMRGLSTASDYFEGRARLSSIVVTGTFKQEVSFQDAMTGQEFCKPVKSPSSLLVKPLLSFFRLLAPLLQIHVGNQTYMLSPLAQTAQAIHVSDSPLDLQPDLDVEENFGEVEMDTPMDRAQRKKFFAKRSNLSDFSFRTDKCYTFDFYNDKLDMETFQLRALGQNFEIQPYLRDGGPRQRKFNLDEVIEGAFELIVGEYGTKANLEIPIGFYEMYNGALMRNFLASAIFYFYAYIRVLQLAHTHRDVAAGRAEGALRRKDSINFAAHPDLLEARRDQKARLERLARAYARVLLSCSNYEHTHEDPAKYRKQLTK</sequence>
<dbReference type="InParanoid" id="A0A2R5GJI6"/>
<evidence type="ECO:0000256" key="1">
    <source>
        <dbReference type="SAM" id="MobiDB-lite"/>
    </source>
</evidence>
<feature type="region of interest" description="Disordered" evidence="1">
    <location>
        <begin position="1"/>
        <end position="36"/>
    </location>
</feature>
<proteinExistence type="predicted"/>
<evidence type="ECO:0000313" key="4">
    <source>
        <dbReference type="Proteomes" id="UP000241890"/>
    </source>
</evidence>
<feature type="compositionally biased region" description="Basic and acidic residues" evidence="1">
    <location>
        <begin position="8"/>
        <end position="28"/>
    </location>
</feature>
<evidence type="ECO:0000313" key="3">
    <source>
        <dbReference type="EMBL" id="GBG28823.1"/>
    </source>
</evidence>
<dbReference type="Pfam" id="PF08588">
    <property type="entry name" value="Duc1"/>
    <property type="match status" value="1"/>
</dbReference>
<reference evidence="3 4" key="1">
    <citation type="submission" date="2017-12" db="EMBL/GenBank/DDBJ databases">
        <title>Sequencing, de novo assembly and annotation of complete genome of a new Thraustochytrid species, strain FCC1311.</title>
        <authorList>
            <person name="Sedici K."/>
            <person name="Godart F."/>
            <person name="Aiese Cigliano R."/>
            <person name="Sanseverino W."/>
            <person name="Barakat M."/>
            <person name="Ortet P."/>
            <person name="Marechal E."/>
            <person name="Cagnac O."/>
            <person name="Amato A."/>
        </authorList>
    </citation>
    <scope>NUCLEOTIDE SEQUENCE [LARGE SCALE GENOMIC DNA]</scope>
</reference>
<name>A0A2R5GJI6_9STRA</name>
<comment type="caution">
    <text evidence="3">The sequence shown here is derived from an EMBL/GenBank/DDBJ whole genome shotgun (WGS) entry which is preliminary data.</text>
</comment>
<evidence type="ECO:0000259" key="2">
    <source>
        <dbReference type="Pfam" id="PF08588"/>
    </source>
</evidence>
<gene>
    <name evidence="3" type="ORF">FCC1311_050442</name>
</gene>
<dbReference type="OrthoDB" id="203404at2759"/>
<feature type="domain" description="Domain of unknown function at the cortex 1" evidence="2">
    <location>
        <begin position="110"/>
        <end position="312"/>
    </location>
</feature>
<dbReference type="AlphaFoldDB" id="A0A2R5GJI6"/>
<dbReference type="Proteomes" id="UP000241890">
    <property type="component" value="Unassembled WGS sequence"/>
</dbReference>
<organism evidence="3 4">
    <name type="scientific">Hondaea fermentalgiana</name>
    <dbReference type="NCBI Taxonomy" id="2315210"/>
    <lineage>
        <taxon>Eukaryota</taxon>
        <taxon>Sar</taxon>
        <taxon>Stramenopiles</taxon>
        <taxon>Bigyra</taxon>
        <taxon>Labyrinthulomycetes</taxon>
        <taxon>Thraustochytrida</taxon>
        <taxon>Thraustochytriidae</taxon>
        <taxon>Hondaea</taxon>
    </lineage>
</organism>
<protein>
    <recommendedName>
        <fullName evidence="2">Domain of unknown function at the cortex 1 domain-containing protein</fullName>
    </recommendedName>
</protein>
<accession>A0A2R5GJI6</accession>
<dbReference type="InterPro" id="IPR013897">
    <property type="entry name" value="Duc1"/>
</dbReference>